<dbReference type="PANTHER" id="PTHR30441">
    <property type="entry name" value="DUF748 DOMAIN-CONTAINING PROTEIN"/>
    <property type="match status" value="1"/>
</dbReference>
<dbReference type="GO" id="GO:0090313">
    <property type="term" value="P:regulation of protein targeting to membrane"/>
    <property type="evidence" value="ECO:0007669"/>
    <property type="project" value="TreeGrafter"/>
</dbReference>
<name>A0A538UA77_UNCEI</name>
<evidence type="ECO:0000313" key="2">
    <source>
        <dbReference type="EMBL" id="TMQ72776.1"/>
    </source>
</evidence>
<feature type="compositionally biased region" description="Basic residues" evidence="1">
    <location>
        <begin position="66"/>
        <end position="78"/>
    </location>
</feature>
<dbReference type="GO" id="GO:0005886">
    <property type="term" value="C:plasma membrane"/>
    <property type="evidence" value="ECO:0007669"/>
    <property type="project" value="TreeGrafter"/>
</dbReference>
<feature type="compositionally biased region" description="Basic and acidic residues" evidence="1">
    <location>
        <begin position="11"/>
        <end position="31"/>
    </location>
</feature>
<dbReference type="Proteomes" id="UP000319836">
    <property type="component" value="Unassembled WGS sequence"/>
</dbReference>
<feature type="compositionally biased region" description="Basic residues" evidence="1">
    <location>
        <begin position="86"/>
        <end position="102"/>
    </location>
</feature>
<comment type="caution">
    <text evidence="2">The sequence shown here is derived from an EMBL/GenBank/DDBJ whole genome shotgun (WGS) entry which is preliminary data.</text>
</comment>
<feature type="region of interest" description="Disordered" evidence="1">
    <location>
        <begin position="1"/>
        <end position="134"/>
    </location>
</feature>
<feature type="compositionally biased region" description="Basic and acidic residues" evidence="1">
    <location>
        <begin position="103"/>
        <end position="130"/>
    </location>
</feature>
<sequence>MVRARGRGAAHGRERRGAAAAEEDRPARRADPVLPSARHGARLHHAGRQVVGGARRDRGPTPGSRCPHRQGRSRRGRLHPALTVPRSRRAVARHSGKPRAPQRAREGPGFDRSIEEPEARRRARQGEGRAHPRRARDAVVLPPGVWRRDRVSTWTPARGWLHGALNTQMDLSGTGGSPELIKRTLTAIGTALVSNGKLGPGPALEAVANTVGVPSFKEVRFHDLKLPFRVEQGRMITDPVTLEGKTGKWQLVGGIGFDGRLDYAVSVTLAPEIVSELHAKSALAAGALTDSKGNLIVDLKVDGPAAAPRVRIDTNAIRDRLLGKVSDALADQRQKLHQEVQTGLEEKQKAATDSARKAVDLQRRALEDSLKRKAQDLLKGLFGGGKKDTAK</sequence>
<dbReference type="PANTHER" id="PTHR30441:SF8">
    <property type="entry name" value="DUF748 DOMAIN-CONTAINING PROTEIN"/>
    <property type="match status" value="1"/>
</dbReference>
<dbReference type="EMBL" id="VBPA01000040">
    <property type="protein sequence ID" value="TMQ72776.1"/>
    <property type="molecule type" value="Genomic_DNA"/>
</dbReference>
<reference evidence="2 3" key="1">
    <citation type="journal article" date="2019" name="Nat. Microbiol.">
        <title>Mediterranean grassland soil C-N compound turnover is dependent on rainfall and depth, and is mediated by genomically divergent microorganisms.</title>
        <authorList>
            <person name="Diamond S."/>
            <person name="Andeer P.F."/>
            <person name="Li Z."/>
            <person name="Crits-Christoph A."/>
            <person name="Burstein D."/>
            <person name="Anantharaman K."/>
            <person name="Lane K.R."/>
            <person name="Thomas B.C."/>
            <person name="Pan C."/>
            <person name="Northen T.R."/>
            <person name="Banfield J.F."/>
        </authorList>
    </citation>
    <scope>NUCLEOTIDE SEQUENCE [LARGE SCALE GENOMIC DNA]</scope>
    <source>
        <strain evidence="2">WS_10</strain>
    </source>
</reference>
<feature type="compositionally biased region" description="Basic residues" evidence="1">
    <location>
        <begin position="1"/>
        <end position="10"/>
    </location>
</feature>
<protein>
    <submittedName>
        <fullName evidence="2">Uncharacterized protein</fullName>
    </submittedName>
</protein>
<dbReference type="InterPro" id="IPR052894">
    <property type="entry name" value="AsmA-related"/>
</dbReference>
<evidence type="ECO:0000256" key="1">
    <source>
        <dbReference type="SAM" id="MobiDB-lite"/>
    </source>
</evidence>
<accession>A0A538UA77</accession>
<gene>
    <name evidence="2" type="ORF">E6K80_01880</name>
</gene>
<organism evidence="2 3">
    <name type="scientific">Eiseniibacteriota bacterium</name>
    <dbReference type="NCBI Taxonomy" id="2212470"/>
    <lineage>
        <taxon>Bacteria</taxon>
        <taxon>Candidatus Eiseniibacteriota</taxon>
    </lineage>
</organism>
<proteinExistence type="predicted"/>
<evidence type="ECO:0000313" key="3">
    <source>
        <dbReference type="Proteomes" id="UP000319836"/>
    </source>
</evidence>
<dbReference type="AlphaFoldDB" id="A0A538UA77"/>